<dbReference type="Pfam" id="PF20375">
    <property type="entry name" value="DUF6670"/>
    <property type="match status" value="1"/>
</dbReference>
<accession>A0A4V3CQ37</accession>
<sequence length="347" mass="38461">MVDAQRMAQRLVGLVNRTGRVNGSPFDSARPMSPPSGRLRNWVHYGVMVPNLPEPHRSFGVMAILGTPGVTVFANDHAISTTPSDTVYTSSATASMIDGQFLAHSIARDCEFTPDGSRLRFGDELDIAGTYPHFTVRRTHPDVTVELQIEATDKVAHFANIPGMYRHWSLLSTYRGHIDHRGDRIDVNGLCTVEYATGVGTHSMLASTRPKLPAKFFTYHVLNIDDRTQALLVQVLGPWGFPIQKAVYLRSLDSYGGVFTRGFDFHVSAYEPQPRRTPDGRAMRLPQALSWRVLDDDGRDLITIVGTSGGDYSYGLGAGFVGTYDYTGTYLGRHIVGRAYLEYIDCR</sequence>
<comment type="caution">
    <text evidence="1">The sequence shown here is derived from an EMBL/GenBank/DDBJ whole genome shotgun (WGS) entry which is preliminary data.</text>
</comment>
<dbReference type="InterPro" id="IPR046611">
    <property type="entry name" value="DUF6670"/>
</dbReference>
<protein>
    <submittedName>
        <fullName evidence="1">Uncharacterized protein</fullName>
    </submittedName>
</protein>
<organism evidence="1 2">
    <name type="scientific">Nocardia ignorata</name>
    <dbReference type="NCBI Taxonomy" id="145285"/>
    <lineage>
        <taxon>Bacteria</taxon>
        <taxon>Bacillati</taxon>
        <taxon>Actinomycetota</taxon>
        <taxon>Actinomycetes</taxon>
        <taxon>Mycobacteriales</taxon>
        <taxon>Nocardiaceae</taxon>
        <taxon>Nocardia</taxon>
    </lineage>
</organism>
<proteinExistence type="predicted"/>
<evidence type="ECO:0000313" key="2">
    <source>
        <dbReference type="Proteomes" id="UP000295087"/>
    </source>
</evidence>
<dbReference type="EMBL" id="SNXK01000002">
    <property type="protein sequence ID" value="TDP39675.1"/>
    <property type="molecule type" value="Genomic_DNA"/>
</dbReference>
<keyword evidence="2" id="KW-1185">Reference proteome</keyword>
<dbReference type="AlphaFoldDB" id="A0A4V3CQ37"/>
<dbReference type="Proteomes" id="UP000295087">
    <property type="component" value="Unassembled WGS sequence"/>
</dbReference>
<reference evidence="1 2" key="1">
    <citation type="submission" date="2019-03" db="EMBL/GenBank/DDBJ databases">
        <title>Genomic Encyclopedia of Type Strains, Phase IV (KMG-IV): sequencing the most valuable type-strain genomes for metagenomic binning, comparative biology and taxonomic classification.</title>
        <authorList>
            <person name="Goeker M."/>
        </authorList>
    </citation>
    <scope>NUCLEOTIDE SEQUENCE [LARGE SCALE GENOMIC DNA]</scope>
    <source>
        <strain evidence="1 2">DSM 44496</strain>
    </source>
</reference>
<gene>
    <name evidence="1" type="ORF">DFR75_102393</name>
</gene>
<evidence type="ECO:0000313" key="1">
    <source>
        <dbReference type="EMBL" id="TDP39675.1"/>
    </source>
</evidence>
<name>A0A4V3CQ37_NOCIG</name>